<feature type="domain" description="Thioredoxin" evidence="4">
    <location>
        <begin position="63"/>
        <end position="186"/>
    </location>
</feature>
<comment type="caution">
    <text evidence="5">The sequence shown here is derived from an EMBL/GenBank/DDBJ whole genome shotgun (WGS) entry which is preliminary data.</text>
</comment>
<keyword evidence="6" id="KW-1185">Reference proteome</keyword>
<gene>
    <name evidence="5" type="primary">PDIL5-2</name>
    <name evidence="5" type="ORF">KSP40_PGU021891</name>
</gene>
<protein>
    <submittedName>
        <fullName evidence="5">Protein disulfide-isomerase 5-2</fullName>
    </submittedName>
</protein>
<proteinExistence type="inferred from homology"/>
<dbReference type="InterPro" id="IPR017937">
    <property type="entry name" value="Thioredoxin_CS"/>
</dbReference>
<comment type="similarity">
    <text evidence="1">Belongs to the protein disulfide isomerase family.</text>
</comment>
<dbReference type="Gene3D" id="3.40.30.10">
    <property type="entry name" value="Glutaredoxin"/>
    <property type="match status" value="2"/>
</dbReference>
<name>A0ABR2MQ20_9ASPA</name>
<evidence type="ECO:0000259" key="4">
    <source>
        <dbReference type="PROSITE" id="PS51352"/>
    </source>
</evidence>
<evidence type="ECO:0000256" key="3">
    <source>
        <dbReference type="SAM" id="Phobius"/>
    </source>
</evidence>
<dbReference type="InterPro" id="IPR036249">
    <property type="entry name" value="Thioredoxin-like_sf"/>
</dbReference>
<dbReference type="PROSITE" id="PS00194">
    <property type="entry name" value="THIOREDOXIN_1"/>
    <property type="match status" value="1"/>
</dbReference>
<feature type="transmembrane region" description="Helical" evidence="3">
    <location>
        <begin position="417"/>
        <end position="443"/>
    </location>
</feature>
<dbReference type="Proteomes" id="UP001412067">
    <property type="component" value="Unassembled WGS sequence"/>
</dbReference>
<organism evidence="5 6">
    <name type="scientific">Platanthera guangdongensis</name>
    <dbReference type="NCBI Taxonomy" id="2320717"/>
    <lineage>
        <taxon>Eukaryota</taxon>
        <taxon>Viridiplantae</taxon>
        <taxon>Streptophyta</taxon>
        <taxon>Embryophyta</taxon>
        <taxon>Tracheophyta</taxon>
        <taxon>Spermatophyta</taxon>
        <taxon>Magnoliopsida</taxon>
        <taxon>Liliopsida</taxon>
        <taxon>Asparagales</taxon>
        <taxon>Orchidaceae</taxon>
        <taxon>Orchidoideae</taxon>
        <taxon>Orchideae</taxon>
        <taxon>Orchidinae</taxon>
        <taxon>Platanthera</taxon>
    </lineage>
</organism>
<sequence>MIRFLTPERRSRIADSGCKNFAVYRGRGLYSSRDLYCRYMATIQSAAAAAVPWLLILFLFSVSPISFRSAVAHQLAADGTVIELNDSNFDTAISTFDHVLVDFYAPWCGHCKRLSPVLDAAAPVLAKLNQPVVIAKLDADKYRKLASKHEIDGFPTLKLFVHGVPIEYTGPRKAEQLIRFLKKYVAPDVSVLKSDSAVYSFVDEAGKDFPIFIGFGLNESSISEYGLRYKKKSWFAVANDFSEEVMVAYDFDKTPAFVAIHPSYDEHSVFYGPFEGEFLEDFILQNQLPLVVPIKSETLKLLNNDERRIVLTVVGDELEAQSLKLIKILRSAAAANRDLVFAYVGVKQWGDFTDTFDVNKNTRLPKILVWDRNEEYHLVEGSEILDDIEDLGSQLSRFLEGFREGRTIKKGISGPSFIGFINSLVSIKTVYLIVFLVAVLIVLRKWAQQGDAVHYTRHGRSEDEDASKPPEIASQQDYRPTDKED</sequence>
<evidence type="ECO:0000313" key="5">
    <source>
        <dbReference type="EMBL" id="KAK8965992.1"/>
    </source>
</evidence>
<dbReference type="EMBL" id="JBBWWR010000005">
    <property type="protein sequence ID" value="KAK8965992.1"/>
    <property type="molecule type" value="Genomic_DNA"/>
</dbReference>
<dbReference type="Pfam" id="PF00085">
    <property type="entry name" value="Thioredoxin"/>
    <property type="match status" value="1"/>
</dbReference>
<evidence type="ECO:0000256" key="1">
    <source>
        <dbReference type="ARBA" id="ARBA00006347"/>
    </source>
</evidence>
<dbReference type="Pfam" id="PF13848">
    <property type="entry name" value="Thioredoxin_6"/>
    <property type="match status" value="1"/>
</dbReference>
<evidence type="ECO:0000313" key="6">
    <source>
        <dbReference type="Proteomes" id="UP001412067"/>
    </source>
</evidence>
<dbReference type="PANTHER" id="PTHR18929:SF218">
    <property type="entry name" value="PROTEIN DISULFIDE-ISOMERASE 5-2"/>
    <property type="match status" value="1"/>
</dbReference>
<reference evidence="5 6" key="1">
    <citation type="journal article" date="2022" name="Nat. Plants">
        <title>Genomes of leafy and leafless Platanthera orchids illuminate the evolution of mycoheterotrophy.</title>
        <authorList>
            <person name="Li M.H."/>
            <person name="Liu K.W."/>
            <person name="Li Z."/>
            <person name="Lu H.C."/>
            <person name="Ye Q.L."/>
            <person name="Zhang D."/>
            <person name="Wang J.Y."/>
            <person name="Li Y.F."/>
            <person name="Zhong Z.M."/>
            <person name="Liu X."/>
            <person name="Yu X."/>
            <person name="Liu D.K."/>
            <person name="Tu X.D."/>
            <person name="Liu B."/>
            <person name="Hao Y."/>
            <person name="Liao X.Y."/>
            <person name="Jiang Y.T."/>
            <person name="Sun W.H."/>
            <person name="Chen J."/>
            <person name="Chen Y.Q."/>
            <person name="Ai Y."/>
            <person name="Zhai J.W."/>
            <person name="Wu S.S."/>
            <person name="Zhou Z."/>
            <person name="Hsiao Y.Y."/>
            <person name="Wu W.L."/>
            <person name="Chen Y.Y."/>
            <person name="Lin Y.F."/>
            <person name="Hsu J.L."/>
            <person name="Li C.Y."/>
            <person name="Wang Z.W."/>
            <person name="Zhao X."/>
            <person name="Zhong W.Y."/>
            <person name="Ma X.K."/>
            <person name="Ma L."/>
            <person name="Huang J."/>
            <person name="Chen G.Z."/>
            <person name="Huang M.Z."/>
            <person name="Huang L."/>
            <person name="Peng D.H."/>
            <person name="Luo Y.B."/>
            <person name="Zou S.Q."/>
            <person name="Chen S.P."/>
            <person name="Lan S."/>
            <person name="Tsai W.C."/>
            <person name="Van de Peer Y."/>
            <person name="Liu Z.J."/>
        </authorList>
    </citation>
    <scope>NUCLEOTIDE SEQUENCE [LARGE SCALE GENOMIC DNA]</scope>
    <source>
        <strain evidence="5">Lor288</strain>
    </source>
</reference>
<evidence type="ECO:0000256" key="2">
    <source>
        <dbReference type="SAM" id="MobiDB-lite"/>
    </source>
</evidence>
<feature type="transmembrane region" description="Helical" evidence="3">
    <location>
        <begin position="35"/>
        <end position="60"/>
    </location>
</feature>
<dbReference type="SUPFAM" id="SSF52833">
    <property type="entry name" value="Thioredoxin-like"/>
    <property type="match status" value="1"/>
</dbReference>
<dbReference type="PRINTS" id="PR00421">
    <property type="entry name" value="THIOREDOXIN"/>
</dbReference>
<keyword evidence="3" id="KW-0812">Transmembrane</keyword>
<dbReference type="InterPro" id="IPR013766">
    <property type="entry name" value="Thioredoxin_domain"/>
</dbReference>
<dbReference type="PROSITE" id="PS51352">
    <property type="entry name" value="THIOREDOXIN_2"/>
    <property type="match status" value="1"/>
</dbReference>
<keyword evidence="3" id="KW-0472">Membrane</keyword>
<feature type="region of interest" description="Disordered" evidence="2">
    <location>
        <begin position="457"/>
        <end position="485"/>
    </location>
</feature>
<accession>A0ABR2MQ20</accession>
<dbReference type="CDD" id="cd02961">
    <property type="entry name" value="PDI_a_family"/>
    <property type="match status" value="1"/>
</dbReference>
<keyword evidence="3" id="KW-1133">Transmembrane helix</keyword>
<dbReference type="PANTHER" id="PTHR18929">
    <property type="entry name" value="PROTEIN DISULFIDE ISOMERASE"/>
    <property type="match status" value="1"/>
</dbReference>